<protein>
    <submittedName>
        <fullName evidence="1">Uncharacterized protein</fullName>
    </submittedName>
</protein>
<dbReference type="Proteomes" id="UP000494170">
    <property type="component" value="Unassembled WGS sequence"/>
</dbReference>
<gene>
    <name evidence="1" type="ORF">BLA6863_04685</name>
</gene>
<name>A0A6P2NSH9_BURL3</name>
<accession>A0A6P2NSH9</accession>
<sequence length="59" mass="6671">MDWREAAAMRVARCLASRFKSDALPTTRNDTPAMDTPLMLKALRFSRLVETEDREALSG</sequence>
<reference evidence="1 2" key="1">
    <citation type="submission" date="2019-09" db="EMBL/GenBank/DDBJ databases">
        <authorList>
            <person name="Depoorter E."/>
        </authorList>
    </citation>
    <scope>NUCLEOTIDE SEQUENCE [LARGE SCALE GENOMIC DNA]</scope>
    <source>
        <strain evidence="1">LMG 6863</strain>
    </source>
</reference>
<evidence type="ECO:0000313" key="2">
    <source>
        <dbReference type="Proteomes" id="UP000494170"/>
    </source>
</evidence>
<evidence type="ECO:0000313" key="1">
    <source>
        <dbReference type="EMBL" id="VWB97606.1"/>
    </source>
</evidence>
<dbReference type="EMBL" id="CABVPY010000032">
    <property type="protein sequence ID" value="VWB97606.1"/>
    <property type="molecule type" value="Genomic_DNA"/>
</dbReference>
<dbReference type="AlphaFoldDB" id="A0A6P2NSH9"/>
<organism evidence="1 2">
    <name type="scientific">Burkholderia lata (strain ATCC 17760 / DSM 23089 / LMG 22485 / NCIMB 9086 / R18194 / 383)</name>
    <dbReference type="NCBI Taxonomy" id="482957"/>
    <lineage>
        <taxon>Bacteria</taxon>
        <taxon>Pseudomonadati</taxon>
        <taxon>Pseudomonadota</taxon>
        <taxon>Betaproteobacteria</taxon>
        <taxon>Burkholderiales</taxon>
        <taxon>Burkholderiaceae</taxon>
        <taxon>Burkholderia</taxon>
        <taxon>Burkholderia cepacia complex</taxon>
    </lineage>
</organism>
<proteinExistence type="predicted"/>
<dbReference type="RefSeq" id="WP_174943538.1">
    <property type="nucleotide sequence ID" value="NZ_CABVPY010000032.1"/>
</dbReference>